<dbReference type="EMBL" id="FOGI01000004">
    <property type="protein sequence ID" value="SER55638.1"/>
    <property type="molecule type" value="Genomic_DNA"/>
</dbReference>
<evidence type="ECO:0000256" key="1">
    <source>
        <dbReference type="ARBA" id="ARBA00023015"/>
    </source>
</evidence>
<evidence type="ECO:0000259" key="3">
    <source>
        <dbReference type="Pfam" id="PF16925"/>
    </source>
</evidence>
<dbReference type="AlphaFoldDB" id="A0A1H9Q5D7"/>
<dbReference type="InterPro" id="IPR009057">
    <property type="entry name" value="Homeodomain-like_sf"/>
</dbReference>
<accession>A0A1H9Q5D7</accession>
<evidence type="ECO:0000313" key="4">
    <source>
        <dbReference type="EMBL" id="SER55638.1"/>
    </source>
</evidence>
<keyword evidence="5" id="KW-1185">Reference proteome</keyword>
<keyword evidence="2" id="KW-0804">Transcription</keyword>
<dbReference type="Gene3D" id="1.10.10.60">
    <property type="entry name" value="Homeodomain-like"/>
    <property type="match status" value="1"/>
</dbReference>
<gene>
    <name evidence="4" type="ORF">SAMN04487818_10490</name>
</gene>
<dbReference type="Pfam" id="PF16925">
    <property type="entry name" value="TetR_C_13"/>
    <property type="match status" value="1"/>
</dbReference>
<dbReference type="PANTHER" id="PTHR47506">
    <property type="entry name" value="TRANSCRIPTIONAL REGULATORY PROTEIN"/>
    <property type="match status" value="1"/>
</dbReference>
<evidence type="ECO:0000256" key="2">
    <source>
        <dbReference type="ARBA" id="ARBA00023163"/>
    </source>
</evidence>
<dbReference type="SUPFAM" id="SSF48498">
    <property type="entry name" value="Tetracyclin repressor-like, C-terminal domain"/>
    <property type="match status" value="1"/>
</dbReference>
<name>A0A1H9Q5D7_9PSEU</name>
<dbReference type="PANTHER" id="PTHR47506:SF6">
    <property type="entry name" value="HTH-TYPE TRANSCRIPTIONAL REPRESSOR NEMR"/>
    <property type="match status" value="1"/>
</dbReference>
<organism evidence="4 5">
    <name type="scientific">Actinokineospora terrae</name>
    <dbReference type="NCBI Taxonomy" id="155974"/>
    <lineage>
        <taxon>Bacteria</taxon>
        <taxon>Bacillati</taxon>
        <taxon>Actinomycetota</taxon>
        <taxon>Actinomycetes</taxon>
        <taxon>Pseudonocardiales</taxon>
        <taxon>Pseudonocardiaceae</taxon>
        <taxon>Actinokineospora</taxon>
    </lineage>
</organism>
<sequence length="214" mass="23129">MTEARVDGRVQRGNHTRGLVVARAVEIASVEGLTSLSLGRLATDLDISKSGVFGLFGSKEELQLATIDAALRIYVDTVVKPVLDLPPGVDKVWRLCLSWQDYSRGRIFPGGCFFFAVSAEFDAQPGRVRDTLARLSARWAELVGRTLDEAAAAGELTDEVDSGQLAFELIAFMETANANSVLNDDFAVYDRSRAAILRLLRSVATDPALLPASA</sequence>
<dbReference type="STRING" id="155974.SAMN04487818_10490"/>
<dbReference type="SUPFAM" id="SSF46689">
    <property type="entry name" value="Homeodomain-like"/>
    <property type="match status" value="1"/>
</dbReference>
<reference evidence="5" key="1">
    <citation type="submission" date="2016-10" db="EMBL/GenBank/DDBJ databases">
        <authorList>
            <person name="Varghese N."/>
            <person name="Submissions S."/>
        </authorList>
    </citation>
    <scope>NUCLEOTIDE SEQUENCE [LARGE SCALE GENOMIC DNA]</scope>
    <source>
        <strain evidence="5">DSM 44260</strain>
    </source>
</reference>
<keyword evidence="1" id="KW-0805">Transcription regulation</keyword>
<proteinExistence type="predicted"/>
<dbReference type="InterPro" id="IPR036271">
    <property type="entry name" value="Tet_transcr_reg_TetR-rel_C_sf"/>
</dbReference>
<dbReference type="RefSeq" id="WP_092776401.1">
    <property type="nucleotide sequence ID" value="NZ_FOGI01000004.1"/>
</dbReference>
<feature type="domain" description="Tetracyclin repressor-like C-terminal" evidence="3">
    <location>
        <begin position="88"/>
        <end position="196"/>
    </location>
</feature>
<dbReference type="InterPro" id="IPR011075">
    <property type="entry name" value="TetR_C"/>
</dbReference>
<dbReference type="Proteomes" id="UP000199051">
    <property type="component" value="Unassembled WGS sequence"/>
</dbReference>
<protein>
    <submittedName>
        <fullName evidence="4">Transcriptional regulator, TetR family</fullName>
    </submittedName>
</protein>
<dbReference type="Gene3D" id="1.10.357.10">
    <property type="entry name" value="Tetracycline Repressor, domain 2"/>
    <property type="match status" value="1"/>
</dbReference>
<evidence type="ECO:0000313" key="5">
    <source>
        <dbReference type="Proteomes" id="UP000199051"/>
    </source>
</evidence>